<reference evidence="2" key="1">
    <citation type="submission" date="2020-11" db="EMBL/GenBank/DDBJ databases">
        <authorList>
            <consortium name="DOE Joint Genome Institute"/>
            <person name="Ahrendt S."/>
            <person name="Riley R."/>
            <person name="Andreopoulos W."/>
            <person name="Labutti K."/>
            <person name="Pangilinan J."/>
            <person name="Ruiz-Duenas F.J."/>
            <person name="Barrasa J.M."/>
            <person name="Sanchez-Garcia M."/>
            <person name="Camarero S."/>
            <person name="Miyauchi S."/>
            <person name="Serrano A."/>
            <person name="Linde D."/>
            <person name="Babiker R."/>
            <person name="Drula E."/>
            <person name="Ayuso-Fernandez I."/>
            <person name="Pacheco R."/>
            <person name="Padilla G."/>
            <person name="Ferreira P."/>
            <person name="Barriuso J."/>
            <person name="Kellner H."/>
            <person name="Castanera R."/>
            <person name="Alfaro M."/>
            <person name="Ramirez L."/>
            <person name="Pisabarro A.G."/>
            <person name="Kuo A."/>
            <person name="Tritt A."/>
            <person name="Lipzen A."/>
            <person name="He G."/>
            <person name="Yan M."/>
            <person name="Ng V."/>
            <person name="Cullen D."/>
            <person name="Martin F."/>
            <person name="Rosso M.-N."/>
            <person name="Henrissat B."/>
            <person name="Hibbett D."/>
            <person name="Martinez A.T."/>
            <person name="Grigoriev I.V."/>
        </authorList>
    </citation>
    <scope>NUCLEOTIDE SEQUENCE</scope>
    <source>
        <strain evidence="2">AH 40177</strain>
    </source>
</reference>
<evidence type="ECO:0000313" key="2">
    <source>
        <dbReference type="EMBL" id="KAF9062504.1"/>
    </source>
</evidence>
<evidence type="ECO:0000313" key="3">
    <source>
        <dbReference type="Proteomes" id="UP000772434"/>
    </source>
</evidence>
<accession>A0A9P5PBG2</accession>
<evidence type="ECO:0000256" key="1">
    <source>
        <dbReference type="SAM" id="MobiDB-lite"/>
    </source>
</evidence>
<organism evidence="2 3">
    <name type="scientific">Rhodocollybia butyracea</name>
    <dbReference type="NCBI Taxonomy" id="206335"/>
    <lineage>
        <taxon>Eukaryota</taxon>
        <taxon>Fungi</taxon>
        <taxon>Dikarya</taxon>
        <taxon>Basidiomycota</taxon>
        <taxon>Agaricomycotina</taxon>
        <taxon>Agaricomycetes</taxon>
        <taxon>Agaricomycetidae</taxon>
        <taxon>Agaricales</taxon>
        <taxon>Marasmiineae</taxon>
        <taxon>Omphalotaceae</taxon>
        <taxon>Rhodocollybia</taxon>
    </lineage>
</organism>
<dbReference type="Proteomes" id="UP000772434">
    <property type="component" value="Unassembled WGS sequence"/>
</dbReference>
<dbReference type="EMBL" id="JADNRY010000170">
    <property type="protein sequence ID" value="KAF9062504.1"/>
    <property type="molecule type" value="Genomic_DNA"/>
</dbReference>
<dbReference type="OrthoDB" id="2942715at2759"/>
<dbReference type="AlphaFoldDB" id="A0A9P5PBG2"/>
<feature type="compositionally biased region" description="Low complexity" evidence="1">
    <location>
        <begin position="286"/>
        <end position="301"/>
    </location>
</feature>
<keyword evidence="3" id="KW-1185">Reference proteome</keyword>
<sequence length="555" mass="62386">MTTVPPLVLNSPNSPQQVCLRRQLHYGEHDILLNAQPINHTLPHHALIQFPGPGHATDIFWALPSEDDFEPIDGQELSGTPLGHLSSTLIEQLYTEFTNLFSSPRSPSFTNDPEIKTLRPRVRHLFSQLSVPSLLQQAVMRWRIAQRMILLIDACITWLVEVMPTFAEPDAWKVHTLRNVVGAVTEDPLAAGIPVWFYRGLDVSSTVKVQKWIKEEDNPALRLPHSWIDYADDSPMRPIVYNRSIEASQDCYRKMAEECWTIAFPAAIFGANLIHNNVDYSVKSTASSSTSTKLSTPSGSTRNSDSNALAAGPLRTRSPSSASSSQPHKKQKTTKNLPGVQHNKFLEPDSPIMPHAFPKWVEAALSLSHHFKVDEQPRPGVNRGYVLPEPAVFANHQNEVSRAQYFLTYLKVRRVFNAAINLLSPIVCQRSAKDWRRLLSLELHGLLQTNTHEGTARLRLCNEMNEVAARMGSSFSIDLTDLSLASASWKGHIYTGRLPDDVQTEVLQEIFKISFKQEFMLLDRFLYRLVPRSQGTSGSPSTTHIRVNTLCQELP</sequence>
<name>A0A9P5PBG2_9AGAR</name>
<feature type="region of interest" description="Disordered" evidence="1">
    <location>
        <begin position="286"/>
        <end position="345"/>
    </location>
</feature>
<proteinExistence type="predicted"/>
<feature type="region of interest" description="Disordered" evidence="1">
    <location>
        <begin position="534"/>
        <end position="555"/>
    </location>
</feature>
<protein>
    <submittedName>
        <fullName evidence="2">Uncharacterized protein</fullName>
    </submittedName>
</protein>
<gene>
    <name evidence="2" type="ORF">BDP27DRAFT_1427830</name>
</gene>
<comment type="caution">
    <text evidence="2">The sequence shown here is derived from an EMBL/GenBank/DDBJ whole genome shotgun (WGS) entry which is preliminary data.</text>
</comment>